<evidence type="ECO:0000256" key="6">
    <source>
        <dbReference type="ARBA" id="ARBA00023065"/>
    </source>
</evidence>
<feature type="transmembrane region" description="Helical" evidence="8">
    <location>
        <begin position="280"/>
        <end position="304"/>
    </location>
</feature>
<feature type="transmembrane region" description="Helical" evidence="8">
    <location>
        <begin position="105"/>
        <end position="123"/>
    </location>
</feature>
<evidence type="ECO:0000256" key="1">
    <source>
        <dbReference type="ARBA" id="ARBA00004651"/>
    </source>
</evidence>
<reference evidence="9 10" key="1">
    <citation type="submission" date="2021-07" db="EMBL/GenBank/DDBJ databases">
        <title>Mesonia aestuariivivens sp. nov., isolated from a tidal flat.</title>
        <authorList>
            <person name="Kim Y.-O."/>
            <person name="Yoon J.-H."/>
        </authorList>
    </citation>
    <scope>NUCLEOTIDE SEQUENCE [LARGE SCALE GENOMIC DNA]</scope>
    <source>
        <strain evidence="9 10">JHPTF-M18</strain>
    </source>
</reference>
<sequence>MLKKITRSNIIVWFLDLFLIAFLVIDFGFQSFKDFRTYKLIALPVLLLSLIAFNIHKYKNFKSSLKIKKTAKVNLILLLLLVALEVFSIVSHYEGSLLDTFFKERYVIEYGLLFYFFIRLSFLMRRIYSIYFNPAILFVGSFALIALAGTFLLMLPAATTHGINFTDALFTATSATAVTGLIVLDTAKDFTPFGQTIIMVLFQIGGLGMLTFTSFFAYFFKSGASFKESLYMKDILGQGNLNSIMQVAMSIVLFSLVLEAAGALFIYSSLQGIDSFKDRGFFAVFHAISAYCNAGFSLSSAGLFEESLRYNYYMQWVVMALIVFGGLGYNIASNFIQYVKQFIYNLFNRNRKKFISRVITLNTKIVIYTTLILIVAGTAFFLFSEQNTFLSEHKTVFGKFTTAMFSSVTSRTAGFNTVDMRNFTVPGILFMIFLMWIGASPASTGGGIKTTTFAIATMNIFSIARDKSNIEIGTRRIAKESVLRAFAIMSISLASIGLGILLLLIFNPEFTLLEIAFEVFSAFSTVGLSLGITSELSDPSKYVVVFLMFFGRIGLINLMIGILKNVNTKEYTYPKENILIN</sequence>
<keyword evidence="4 8" id="KW-0812">Transmembrane</keyword>
<feature type="transmembrane region" description="Helical" evidence="8">
    <location>
        <begin position="244"/>
        <end position="268"/>
    </location>
</feature>
<evidence type="ECO:0000256" key="4">
    <source>
        <dbReference type="ARBA" id="ARBA00022692"/>
    </source>
</evidence>
<feature type="transmembrane region" description="Helical" evidence="8">
    <location>
        <begin position="38"/>
        <end position="55"/>
    </location>
</feature>
<feature type="transmembrane region" description="Helical" evidence="8">
    <location>
        <begin position="163"/>
        <end position="184"/>
    </location>
</feature>
<feature type="transmembrane region" description="Helical" evidence="8">
    <location>
        <begin position="359"/>
        <end position="383"/>
    </location>
</feature>
<dbReference type="PANTHER" id="PTHR32024">
    <property type="entry name" value="TRK SYSTEM POTASSIUM UPTAKE PROTEIN TRKG-RELATED"/>
    <property type="match status" value="1"/>
</dbReference>
<dbReference type="PANTHER" id="PTHR32024:SF1">
    <property type="entry name" value="KTR SYSTEM POTASSIUM UPTAKE PROTEIN B"/>
    <property type="match status" value="1"/>
</dbReference>
<dbReference type="Proteomes" id="UP000719267">
    <property type="component" value="Unassembled WGS sequence"/>
</dbReference>
<dbReference type="EMBL" id="JAHWDF010000006">
    <property type="protein sequence ID" value="MBW2961667.1"/>
    <property type="molecule type" value="Genomic_DNA"/>
</dbReference>
<evidence type="ECO:0000256" key="7">
    <source>
        <dbReference type="ARBA" id="ARBA00023136"/>
    </source>
</evidence>
<proteinExistence type="predicted"/>
<feature type="transmembrane region" description="Helical" evidence="8">
    <location>
        <begin position="135"/>
        <end position="157"/>
    </location>
</feature>
<dbReference type="Pfam" id="PF02386">
    <property type="entry name" value="TrkH"/>
    <property type="match status" value="1"/>
</dbReference>
<evidence type="ECO:0000256" key="5">
    <source>
        <dbReference type="ARBA" id="ARBA00022989"/>
    </source>
</evidence>
<evidence type="ECO:0000313" key="9">
    <source>
        <dbReference type="EMBL" id="MBW2961667.1"/>
    </source>
</evidence>
<keyword evidence="6" id="KW-0406">Ion transport</keyword>
<evidence type="ECO:0000256" key="8">
    <source>
        <dbReference type="SAM" id="Phobius"/>
    </source>
</evidence>
<feature type="transmembrane region" description="Helical" evidence="8">
    <location>
        <begin position="542"/>
        <end position="563"/>
    </location>
</feature>
<feature type="transmembrane region" description="Helical" evidence="8">
    <location>
        <begin position="428"/>
        <end position="461"/>
    </location>
</feature>
<protein>
    <submittedName>
        <fullName evidence="9">Potassium transporter</fullName>
    </submittedName>
</protein>
<feature type="transmembrane region" description="Helical" evidence="8">
    <location>
        <begin position="75"/>
        <end position="93"/>
    </location>
</feature>
<feature type="transmembrane region" description="Helical" evidence="8">
    <location>
        <begin position="482"/>
        <end position="506"/>
    </location>
</feature>
<keyword evidence="5 8" id="KW-1133">Transmembrane helix</keyword>
<evidence type="ECO:0000256" key="3">
    <source>
        <dbReference type="ARBA" id="ARBA00022475"/>
    </source>
</evidence>
<organism evidence="9 10">
    <name type="scientific">Mesonia aestuariivivens</name>
    <dbReference type="NCBI Taxonomy" id="2796128"/>
    <lineage>
        <taxon>Bacteria</taxon>
        <taxon>Pseudomonadati</taxon>
        <taxon>Bacteroidota</taxon>
        <taxon>Flavobacteriia</taxon>
        <taxon>Flavobacteriales</taxon>
        <taxon>Flavobacteriaceae</taxon>
        <taxon>Mesonia</taxon>
    </lineage>
</organism>
<feature type="transmembrane region" description="Helical" evidence="8">
    <location>
        <begin position="12"/>
        <end position="32"/>
    </location>
</feature>
<comment type="caution">
    <text evidence="9">The sequence shown here is derived from an EMBL/GenBank/DDBJ whole genome shotgun (WGS) entry which is preliminary data.</text>
</comment>
<gene>
    <name evidence="9" type="ORF">KW502_07635</name>
</gene>
<keyword evidence="3" id="KW-1003">Cell membrane</keyword>
<feature type="transmembrane region" description="Helical" evidence="8">
    <location>
        <begin position="316"/>
        <end position="339"/>
    </location>
</feature>
<name>A0ABS6W290_9FLAO</name>
<keyword evidence="10" id="KW-1185">Reference proteome</keyword>
<evidence type="ECO:0000256" key="2">
    <source>
        <dbReference type="ARBA" id="ARBA00022448"/>
    </source>
</evidence>
<keyword evidence="7 8" id="KW-0472">Membrane</keyword>
<comment type="subcellular location">
    <subcellularLocation>
        <location evidence="1">Cell membrane</location>
        <topology evidence="1">Multi-pass membrane protein</topology>
    </subcellularLocation>
</comment>
<evidence type="ECO:0000313" key="10">
    <source>
        <dbReference type="Proteomes" id="UP000719267"/>
    </source>
</evidence>
<feature type="transmembrane region" description="Helical" evidence="8">
    <location>
        <begin position="196"/>
        <end position="220"/>
    </location>
</feature>
<keyword evidence="2" id="KW-0813">Transport</keyword>
<dbReference type="InterPro" id="IPR003445">
    <property type="entry name" value="Cat_transpt"/>
</dbReference>
<feature type="transmembrane region" description="Helical" evidence="8">
    <location>
        <begin position="512"/>
        <end position="530"/>
    </location>
</feature>
<accession>A0ABS6W290</accession>